<evidence type="ECO:0000313" key="5">
    <source>
        <dbReference type="Proteomes" id="UP000235616"/>
    </source>
</evidence>
<keyword evidence="5" id="KW-1185">Reference proteome</keyword>
<dbReference type="SUPFAM" id="SSF53681">
    <property type="entry name" value="Aspartate/glutamate racemase"/>
    <property type="match status" value="2"/>
</dbReference>
<reference evidence="4 5" key="1">
    <citation type="submission" date="2018-01" db="EMBL/GenBank/DDBJ databases">
        <title>Whole genome analyses suggest that Burkholderia sensu lato contains two further novel genera in the rhizoxinica-symbiotica group Mycetohabitans gen. nov., and Trinickia gen. nov.: implications for the evolution of diazotrophy and nodulation in the Burkholderiaceae.</title>
        <authorList>
            <person name="Estrada-de los Santos P."/>
            <person name="Palmer M."/>
            <person name="Chavez-Ramirez B."/>
            <person name="Beukes C."/>
            <person name="Steenkamp E.T."/>
            <person name="Hirsch A.M."/>
            <person name="Manyaka P."/>
            <person name="Maluk M."/>
            <person name="Lafos M."/>
            <person name="Crook M."/>
            <person name="Gross E."/>
            <person name="Simon M.F."/>
            <person name="Bueno dos Reis Junior F."/>
            <person name="Poole P.S."/>
            <person name="Venter S.N."/>
            <person name="James E.K."/>
        </authorList>
    </citation>
    <scope>NUCLEOTIDE SEQUENCE [LARGE SCALE GENOMIC DNA]</scope>
    <source>
        <strain evidence="4 5">GIMN1.004</strain>
    </source>
</reference>
<dbReference type="AlphaFoldDB" id="A0A2N7VEX4"/>
<evidence type="ECO:0000256" key="3">
    <source>
        <dbReference type="SAM" id="MobiDB-lite"/>
    </source>
</evidence>
<evidence type="ECO:0000313" key="4">
    <source>
        <dbReference type="EMBL" id="PMS15707.1"/>
    </source>
</evidence>
<comment type="similarity">
    <text evidence="1">Belongs to the aspartate/glutamate racemases family.</text>
</comment>
<dbReference type="EMBL" id="PNYA01000029">
    <property type="protein sequence ID" value="PMS15707.1"/>
    <property type="molecule type" value="Genomic_DNA"/>
</dbReference>
<dbReference type="Pfam" id="PF01177">
    <property type="entry name" value="Asp_Glu_race"/>
    <property type="match status" value="1"/>
</dbReference>
<dbReference type="InterPro" id="IPR018187">
    <property type="entry name" value="Asp/Glu_racemase_AS_1"/>
</dbReference>
<dbReference type="InterPro" id="IPR015942">
    <property type="entry name" value="Asp/Glu/hydantoin_racemase"/>
</dbReference>
<feature type="region of interest" description="Disordered" evidence="3">
    <location>
        <begin position="1"/>
        <end position="20"/>
    </location>
</feature>
<evidence type="ECO:0000256" key="1">
    <source>
        <dbReference type="ARBA" id="ARBA00007847"/>
    </source>
</evidence>
<comment type="caution">
    <text evidence="4">The sequence shown here is derived from an EMBL/GenBank/DDBJ whole genome shotgun (WGS) entry which is preliminary data.</text>
</comment>
<proteinExistence type="inferred from homology"/>
<keyword evidence="2" id="KW-0413">Isomerase</keyword>
<organism evidence="4 5">
    <name type="scientific">Trinickia dabaoshanensis</name>
    <dbReference type="NCBI Taxonomy" id="564714"/>
    <lineage>
        <taxon>Bacteria</taxon>
        <taxon>Pseudomonadati</taxon>
        <taxon>Pseudomonadota</taxon>
        <taxon>Betaproteobacteria</taxon>
        <taxon>Burkholderiales</taxon>
        <taxon>Burkholderiaceae</taxon>
        <taxon>Trinickia</taxon>
    </lineage>
</organism>
<accession>A0A2N7VEX4</accession>
<evidence type="ECO:0000256" key="2">
    <source>
        <dbReference type="ARBA" id="ARBA00023235"/>
    </source>
</evidence>
<dbReference type="PROSITE" id="PS00923">
    <property type="entry name" value="ASP_GLU_RACEMASE_1"/>
    <property type="match status" value="1"/>
</dbReference>
<dbReference type="PANTHER" id="PTHR21198">
    <property type="entry name" value="GLUTAMATE RACEMASE"/>
    <property type="match status" value="1"/>
</dbReference>
<dbReference type="NCBIfam" id="TIGR00035">
    <property type="entry name" value="asp_race"/>
    <property type="match status" value="1"/>
</dbReference>
<dbReference type="PANTHER" id="PTHR21198:SF7">
    <property type="entry name" value="ASPARTATE-GLUTAMATE RACEMASE FAMILY"/>
    <property type="match status" value="1"/>
</dbReference>
<protein>
    <submittedName>
        <fullName evidence="4">Aspartate racemase</fullName>
    </submittedName>
</protein>
<gene>
    <name evidence="4" type="ORF">C0Z18_26085</name>
</gene>
<dbReference type="InterPro" id="IPR004380">
    <property type="entry name" value="Asp_race"/>
</dbReference>
<dbReference type="Gene3D" id="3.40.50.1860">
    <property type="match status" value="2"/>
</dbReference>
<dbReference type="Proteomes" id="UP000235616">
    <property type="component" value="Unassembled WGS sequence"/>
</dbReference>
<dbReference type="InterPro" id="IPR001920">
    <property type="entry name" value="Asp/Glu_race"/>
</dbReference>
<dbReference type="RefSeq" id="WP_102648360.1">
    <property type="nucleotide sequence ID" value="NZ_PNYA01000029.1"/>
</dbReference>
<name>A0A2N7VEX4_9BURK</name>
<dbReference type="GO" id="GO:0047661">
    <property type="term" value="F:amino-acid racemase activity"/>
    <property type="evidence" value="ECO:0007669"/>
    <property type="project" value="InterPro"/>
</dbReference>
<dbReference type="OrthoDB" id="9803739at2"/>
<sequence length="269" mass="29114">MNTDPLQPPGARIVSGLSSAEPRERLRARHPVGILGGMGPAAGVDFVRLFLSACERCLREHGTPIVDQAFPEHWLAQIPVVDRSRALLDPNAPQPLEGMSVAIGRLVGLGARTVAVACNTAHAWQAALQREQPDVELLHIARETAAHLRASGVMSAMLLATEGTYRMALYQDAFDACGIRCVLPATRERGALMEGIYDGVKAGRLDLARARFAAVGRVLYEQHGDLPMVMACTEIPLAMPFIDEARDWRLVDPAEVLALALARRAYGLV</sequence>